<sequence length="174" mass="17948">MNKLNTPTIKKSLKPLMAISVIATLLIAAIGMTTTTNANAFNFGLKSNDVNDGSIDTDSLFSCVGAAIACLNTNQNNNNEIANNTAVVPPVTEPDCEDGIACLVSTLDATQLGNLKFVLGVPVNSPNAILCDVLDDLTAAELRAAITAPVVGVTDAVATVIINCLIDAGFTNLE</sequence>
<dbReference type="AlphaFoldDB" id="A0A557STS1"/>
<dbReference type="Proteomes" id="UP000315289">
    <property type="component" value="Unassembled WGS sequence"/>
</dbReference>
<proteinExistence type="predicted"/>
<comment type="caution">
    <text evidence="1">The sequence shown here is derived from an EMBL/GenBank/DDBJ whole genome shotgun (WGS) entry which is preliminary data.</text>
</comment>
<name>A0A557STS1_9ARCH</name>
<evidence type="ECO:0000313" key="2">
    <source>
        <dbReference type="Proteomes" id="UP000315289"/>
    </source>
</evidence>
<organism evidence="1 2">
    <name type="scientific">Candidatus Nitrosocosmicus arcticus</name>
    <dbReference type="NCBI Taxonomy" id="2035267"/>
    <lineage>
        <taxon>Archaea</taxon>
        <taxon>Nitrososphaerota</taxon>
        <taxon>Nitrososphaeria</taxon>
        <taxon>Nitrososphaerales</taxon>
        <taxon>Nitrososphaeraceae</taxon>
        <taxon>Candidatus Nitrosocosmicus</taxon>
    </lineage>
</organism>
<gene>
    <name evidence="1" type="ORF">NARC_100065</name>
</gene>
<keyword evidence="2" id="KW-1185">Reference proteome</keyword>
<protein>
    <submittedName>
        <fullName evidence="1">Uncharacterized protein</fullName>
    </submittedName>
</protein>
<dbReference type="RefSeq" id="WP_144732337.1">
    <property type="nucleotide sequence ID" value="NZ_ML675586.1"/>
</dbReference>
<accession>A0A557STS1</accession>
<dbReference type="EMBL" id="VOAH01000010">
    <property type="protein sequence ID" value="TVP40003.1"/>
    <property type="molecule type" value="Genomic_DNA"/>
</dbReference>
<reference evidence="1 2" key="1">
    <citation type="journal article" date="2019" name="Front. Microbiol.">
        <title>Ammonia Oxidation by the Arctic Terrestrial Thaumarchaeote Candidatus Nitrosocosmicus arcticus Is Stimulated by Increasing Temperatures.</title>
        <authorList>
            <person name="Alves R.J.E."/>
            <person name="Kerou M."/>
            <person name="Zappe A."/>
            <person name="Bittner R."/>
            <person name="Abby S.S."/>
            <person name="Schmidt H.A."/>
            <person name="Pfeifer K."/>
            <person name="Schleper C."/>
        </authorList>
    </citation>
    <scope>NUCLEOTIDE SEQUENCE [LARGE SCALE GENOMIC DNA]</scope>
    <source>
        <strain evidence="1 2">Kfb</strain>
    </source>
</reference>
<evidence type="ECO:0000313" key="1">
    <source>
        <dbReference type="EMBL" id="TVP40003.1"/>
    </source>
</evidence>